<evidence type="ECO:0000256" key="1">
    <source>
        <dbReference type="ARBA" id="ARBA00022630"/>
    </source>
</evidence>
<keyword evidence="1" id="KW-0285">Flavoprotein</keyword>
<name>A0A0L0S8V5_ALLM3</name>
<dbReference type="Gene3D" id="3.40.50.80">
    <property type="entry name" value="Nucleotide-binding domain of ferredoxin-NADP reductase (FNR) module"/>
    <property type="match status" value="1"/>
</dbReference>
<keyword evidence="4" id="KW-1185">Reference proteome</keyword>
<reference evidence="4" key="2">
    <citation type="submission" date="2009-11" db="EMBL/GenBank/DDBJ databases">
        <title>The Genome Sequence of Allomyces macrogynus strain ATCC 38327.</title>
        <authorList>
            <consortium name="The Broad Institute Genome Sequencing Platform"/>
            <person name="Russ C."/>
            <person name="Cuomo C."/>
            <person name="Shea T."/>
            <person name="Young S.K."/>
            <person name="Zeng Q."/>
            <person name="Koehrsen M."/>
            <person name="Haas B."/>
            <person name="Borodovsky M."/>
            <person name="Guigo R."/>
            <person name="Alvarado L."/>
            <person name="Berlin A."/>
            <person name="Borenstein D."/>
            <person name="Chen Z."/>
            <person name="Engels R."/>
            <person name="Freedman E."/>
            <person name="Gellesch M."/>
            <person name="Goldberg J."/>
            <person name="Griggs A."/>
            <person name="Gujja S."/>
            <person name="Heiman D."/>
            <person name="Hepburn T."/>
            <person name="Howarth C."/>
            <person name="Jen D."/>
            <person name="Larson L."/>
            <person name="Lewis B."/>
            <person name="Mehta T."/>
            <person name="Park D."/>
            <person name="Pearson M."/>
            <person name="Roberts A."/>
            <person name="Saif S."/>
            <person name="Shenoy N."/>
            <person name="Sisk P."/>
            <person name="Stolte C."/>
            <person name="Sykes S."/>
            <person name="Walk T."/>
            <person name="White J."/>
            <person name="Yandava C."/>
            <person name="Burger G."/>
            <person name="Gray M.W."/>
            <person name="Holland P.W.H."/>
            <person name="King N."/>
            <person name="Lang F.B.F."/>
            <person name="Roger A.J."/>
            <person name="Ruiz-Trillo I."/>
            <person name="Lander E."/>
            <person name="Nusbaum C."/>
        </authorList>
    </citation>
    <scope>NUCLEOTIDE SEQUENCE [LARGE SCALE GENOMIC DNA]</scope>
    <source>
        <strain evidence="4">ATCC 38327</strain>
    </source>
</reference>
<organism evidence="3 4">
    <name type="scientific">Allomyces macrogynus (strain ATCC 38327)</name>
    <name type="common">Allomyces javanicus var. macrogynus</name>
    <dbReference type="NCBI Taxonomy" id="578462"/>
    <lineage>
        <taxon>Eukaryota</taxon>
        <taxon>Fungi</taxon>
        <taxon>Fungi incertae sedis</taxon>
        <taxon>Blastocladiomycota</taxon>
        <taxon>Blastocladiomycetes</taxon>
        <taxon>Blastocladiales</taxon>
        <taxon>Blastocladiaceae</taxon>
        <taxon>Allomyces</taxon>
    </lineage>
</organism>
<dbReference type="Proteomes" id="UP000054350">
    <property type="component" value="Unassembled WGS sequence"/>
</dbReference>
<accession>A0A0L0S8V5</accession>
<dbReference type="EMBL" id="GG745334">
    <property type="protein sequence ID" value="KNE59003.1"/>
    <property type="molecule type" value="Genomic_DNA"/>
</dbReference>
<dbReference type="VEuPathDB" id="FungiDB:AMAG_03355"/>
<sequence length="88" mass="10252">MGDALLVFGCRNEQHEYVQHRLAKHGDRVWDLVHKGAHIYVCGDAKNIVRDVPRWFVEAAMTHEGLSEDQAERFVKDMRTKGRYLEDV</sequence>
<dbReference type="EC" id="1.6.2.4" evidence="2"/>
<evidence type="ECO:0000256" key="2">
    <source>
        <dbReference type="ARBA" id="ARBA00023797"/>
    </source>
</evidence>
<dbReference type="GO" id="GO:0005829">
    <property type="term" value="C:cytosol"/>
    <property type="evidence" value="ECO:0007669"/>
    <property type="project" value="TreeGrafter"/>
</dbReference>
<dbReference type="InterPro" id="IPR039261">
    <property type="entry name" value="FNR_nucleotide-bd"/>
</dbReference>
<dbReference type="OrthoDB" id="1856718at2759"/>
<dbReference type="GO" id="GO:0050660">
    <property type="term" value="F:flavin adenine dinucleotide binding"/>
    <property type="evidence" value="ECO:0007669"/>
    <property type="project" value="TreeGrafter"/>
</dbReference>
<proteinExistence type="predicted"/>
<dbReference type="SUPFAM" id="SSF52343">
    <property type="entry name" value="Ferredoxin reductase-like, C-terminal NADP-linked domain"/>
    <property type="match status" value="1"/>
</dbReference>
<reference evidence="3 4" key="1">
    <citation type="submission" date="2009-11" db="EMBL/GenBank/DDBJ databases">
        <title>Annotation of Allomyces macrogynus ATCC 38327.</title>
        <authorList>
            <consortium name="The Broad Institute Genome Sequencing Platform"/>
            <person name="Russ C."/>
            <person name="Cuomo C."/>
            <person name="Burger G."/>
            <person name="Gray M.W."/>
            <person name="Holland P.W.H."/>
            <person name="King N."/>
            <person name="Lang F.B.F."/>
            <person name="Roger A.J."/>
            <person name="Ruiz-Trillo I."/>
            <person name="Young S.K."/>
            <person name="Zeng Q."/>
            <person name="Gargeya S."/>
            <person name="Fitzgerald M."/>
            <person name="Haas B."/>
            <person name="Abouelleil A."/>
            <person name="Alvarado L."/>
            <person name="Arachchi H.M."/>
            <person name="Berlin A."/>
            <person name="Chapman S.B."/>
            <person name="Gearin G."/>
            <person name="Goldberg J."/>
            <person name="Griggs A."/>
            <person name="Gujja S."/>
            <person name="Hansen M."/>
            <person name="Heiman D."/>
            <person name="Howarth C."/>
            <person name="Larimer J."/>
            <person name="Lui A."/>
            <person name="MacDonald P.J.P."/>
            <person name="McCowen C."/>
            <person name="Montmayeur A."/>
            <person name="Murphy C."/>
            <person name="Neiman D."/>
            <person name="Pearson M."/>
            <person name="Priest M."/>
            <person name="Roberts A."/>
            <person name="Saif S."/>
            <person name="Shea T."/>
            <person name="Sisk P."/>
            <person name="Stolte C."/>
            <person name="Sykes S."/>
            <person name="Wortman J."/>
            <person name="Nusbaum C."/>
            <person name="Birren B."/>
        </authorList>
    </citation>
    <scope>NUCLEOTIDE SEQUENCE [LARGE SCALE GENOMIC DNA]</scope>
    <source>
        <strain evidence="3 4">ATCC 38327</strain>
    </source>
</reference>
<dbReference type="AlphaFoldDB" id="A0A0L0S8V5"/>
<dbReference type="eggNOG" id="KOG1158">
    <property type="taxonomic scope" value="Eukaryota"/>
</dbReference>
<evidence type="ECO:0000313" key="3">
    <source>
        <dbReference type="EMBL" id="KNE59003.1"/>
    </source>
</evidence>
<dbReference type="GO" id="GO:0003958">
    <property type="term" value="F:NADPH-hemoprotein reductase activity"/>
    <property type="evidence" value="ECO:0007669"/>
    <property type="project" value="UniProtKB-EC"/>
</dbReference>
<gene>
    <name evidence="3" type="ORF">AMAG_03355</name>
</gene>
<dbReference type="PANTHER" id="PTHR19384">
    <property type="entry name" value="NITRIC OXIDE SYNTHASE-RELATED"/>
    <property type="match status" value="1"/>
</dbReference>
<dbReference type="PANTHER" id="PTHR19384:SF17">
    <property type="entry name" value="NADPH--CYTOCHROME P450 REDUCTASE"/>
    <property type="match status" value="1"/>
</dbReference>
<dbReference type="STRING" id="578462.A0A0L0S8V5"/>
<evidence type="ECO:0000313" key="4">
    <source>
        <dbReference type="Proteomes" id="UP000054350"/>
    </source>
</evidence>
<dbReference type="GO" id="GO:0010181">
    <property type="term" value="F:FMN binding"/>
    <property type="evidence" value="ECO:0007669"/>
    <property type="project" value="TreeGrafter"/>
</dbReference>
<protein>
    <recommendedName>
        <fullName evidence="2">NADPH--hemoprotein reductase</fullName>
        <ecNumber evidence="2">1.6.2.4</ecNumber>
    </recommendedName>
</protein>